<reference evidence="1" key="2">
    <citation type="journal article" date="2015" name="Fish Shellfish Immunol.">
        <title>Early steps in the European eel (Anguilla anguilla)-Vibrio vulnificus interaction in the gills: Role of the RtxA13 toxin.</title>
        <authorList>
            <person name="Callol A."/>
            <person name="Pajuelo D."/>
            <person name="Ebbesson L."/>
            <person name="Teles M."/>
            <person name="MacKenzie S."/>
            <person name="Amaro C."/>
        </authorList>
    </citation>
    <scope>NUCLEOTIDE SEQUENCE</scope>
</reference>
<dbReference type="AlphaFoldDB" id="A0A0E9RZE4"/>
<proteinExistence type="predicted"/>
<organism evidence="1">
    <name type="scientific">Anguilla anguilla</name>
    <name type="common">European freshwater eel</name>
    <name type="synonym">Muraena anguilla</name>
    <dbReference type="NCBI Taxonomy" id="7936"/>
    <lineage>
        <taxon>Eukaryota</taxon>
        <taxon>Metazoa</taxon>
        <taxon>Chordata</taxon>
        <taxon>Craniata</taxon>
        <taxon>Vertebrata</taxon>
        <taxon>Euteleostomi</taxon>
        <taxon>Actinopterygii</taxon>
        <taxon>Neopterygii</taxon>
        <taxon>Teleostei</taxon>
        <taxon>Anguilliformes</taxon>
        <taxon>Anguillidae</taxon>
        <taxon>Anguilla</taxon>
    </lineage>
</organism>
<evidence type="ECO:0000313" key="1">
    <source>
        <dbReference type="EMBL" id="JAH34446.1"/>
    </source>
</evidence>
<name>A0A0E9RZE4_ANGAN</name>
<protein>
    <submittedName>
        <fullName evidence="1">Uncharacterized protein</fullName>
    </submittedName>
</protein>
<dbReference type="EMBL" id="GBXM01074131">
    <property type="protein sequence ID" value="JAH34446.1"/>
    <property type="molecule type" value="Transcribed_RNA"/>
</dbReference>
<reference evidence="1" key="1">
    <citation type="submission" date="2014-11" db="EMBL/GenBank/DDBJ databases">
        <authorList>
            <person name="Amaro Gonzalez C."/>
        </authorList>
    </citation>
    <scope>NUCLEOTIDE SEQUENCE</scope>
</reference>
<sequence length="23" mass="2588">MALCARRKLRVKNGSELVSNVSR</sequence>
<accession>A0A0E9RZE4</accession>